<dbReference type="SMART" id="SM00421">
    <property type="entry name" value="HTH_LUXR"/>
    <property type="match status" value="1"/>
</dbReference>
<dbReference type="GO" id="GO:0003677">
    <property type="term" value="F:DNA binding"/>
    <property type="evidence" value="ECO:0007669"/>
    <property type="project" value="InterPro"/>
</dbReference>
<keyword evidence="1" id="KW-0472">Membrane</keyword>
<dbReference type="Pfam" id="PF07494">
    <property type="entry name" value="Reg_prop"/>
    <property type="match status" value="1"/>
</dbReference>
<evidence type="ECO:0000313" key="4">
    <source>
        <dbReference type="EMBL" id="WOD44946.1"/>
    </source>
</evidence>
<dbReference type="KEGG" id="hws:RNZ46_06670"/>
<evidence type="ECO:0000256" key="1">
    <source>
        <dbReference type="SAM" id="Phobius"/>
    </source>
</evidence>
<evidence type="ECO:0000259" key="3">
    <source>
        <dbReference type="SMART" id="SM00421"/>
    </source>
</evidence>
<reference evidence="5" key="1">
    <citation type="submission" date="2024-06" db="EMBL/GenBank/DDBJ databases">
        <title>Hwangdonia haimaensis gen. nov., sp. nov., a member of the family Flavobacteriaceae isolated from the haima cold seep.</title>
        <authorList>
            <person name="Li J."/>
        </authorList>
    </citation>
    <scope>NUCLEOTIDE SEQUENCE [LARGE SCALE GENOMIC DNA]</scope>
    <source>
        <strain evidence="5">SCSIO 19198</strain>
    </source>
</reference>
<evidence type="ECO:0000256" key="2">
    <source>
        <dbReference type="SAM" id="SignalP"/>
    </source>
</evidence>
<feature type="signal peptide" evidence="2">
    <location>
        <begin position="1"/>
        <end position="18"/>
    </location>
</feature>
<feature type="transmembrane region" description="Helical" evidence="1">
    <location>
        <begin position="731"/>
        <end position="751"/>
    </location>
</feature>
<dbReference type="Pfam" id="PF07495">
    <property type="entry name" value="Y_Y_Y"/>
    <property type="match status" value="1"/>
</dbReference>
<dbReference type="Proteomes" id="UP001302486">
    <property type="component" value="Chromosome"/>
</dbReference>
<evidence type="ECO:0000313" key="5">
    <source>
        <dbReference type="Proteomes" id="UP001302486"/>
    </source>
</evidence>
<feature type="chain" id="PRO_5041733039" evidence="2">
    <location>
        <begin position="19"/>
        <end position="922"/>
    </location>
</feature>
<dbReference type="InterPro" id="IPR000792">
    <property type="entry name" value="Tscrpt_reg_LuxR_C"/>
</dbReference>
<dbReference type="Gene3D" id="2.130.10.10">
    <property type="entry name" value="YVTN repeat-like/Quinoprotein amine dehydrogenase"/>
    <property type="match status" value="2"/>
</dbReference>
<proteinExistence type="predicted"/>
<dbReference type="SUPFAM" id="SSF46894">
    <property type="entry name" value="C-terminal effector domain of the bipartite response regulators"/>
    <property type="match status" value="1"/>
</dbReference>
<dbReference type="GO" id="GO:0006355">
    <property type="term" value="P:regulation of DNA-templated transcription"/>
    <property type="evidence" value="ECO:0007669"/>
    <property type="project" value="InterPro"/>
</dbReference>
<accession>A0AA97EPY9</accession>
<sequence>MKILKSVFLILLSLLSFSQELPPIEKFSAENYLGDNQNWMLSQASNNFIYVANNKGLLEYNGAEWTTYASPNNTIIRAVNVIKDKIYTGCYAEFGYWNKNEFGTLNYLSLSSKLDKKMLEDEQIWNIIEYNEWVVFQSNAKIYFYNSQTETFKIVKASNIIYKTFKVKNQIYYHVANEGIYTIEEGKPKLIIDSDIVKSGRVINMFNGKESLIIITRNAGFYKIKNNQLIPWNIKADAVLNTMSVFSSIQLKDKSFMIGTISDGVLHISENGTINYQITQKKGLSNNTVLSLFEDNANNVWAGLDNGINCINVKSAIKTFFDYDGVLGTVYTTQVFKNVLYIGSNQGLFYRRLKADDDTFRFIEGTAGQVWDLFNYNDEYLFCGHHLGTFLIVENKANKISSVLGAWTFKRIPEQQNLLLQGNYNGLFILEKVNNFWRIRNKVEGFKNSSRYLEIDDENQIWVSHEYKGVFKLKLNDSLTKVQKLDMETSLPLGKNSSLIKYKNDIHYASEEGLFIYNTTKNAFQRDSILSKIIKSGDYISGKLVVDKNEKLWAFSKDNISFVENDDVTNQPVINNIPIPSKLRKGVLGYENISLINRSTYVLGTANGYMTLDLSKFNDDIDYEIFLNSIAIQDVDDNNSHYALNTNGVFNYKQGLLSFNYSVPEYHKYLNVKYQYMLEGHSNKWSKWTENTQVTFENLSFGDYTFMARAKVGNALSKNTLSYSFTVSRPWYLSNTALSLYVLLLLIIILITHKAYKRYYSEKFKHEQMENEQMIMQIKNEKLNQDIDNKNRELAISTMSIIKKNRVLNKIKKELKKTKHIDNNTAIELINSNLNDTKDWSFFEQAFNNADKDFLEKIKSSHPDLTPNDLRFCAYLRLNLSSKEMAPLLNISIKSVETKRYRLRKKLGLEHDDGLVEYILKF</sequence>
<dbReference type="InterPro" id="IPR011123">
    <property type="entry name" value="Y_Y_Y"/>
</dbReference>
<dbReference type="InterPro" id="IPR036388">
    <property type="entry name" value="WH-like_DNA-bd_sf"/>
</dbReference>
<dbReference type="RefSeq" id="WP_316984604.1">
    <property type="nucleotide sequence ID" value="NZ_CP136521.1"/>
</dbReference>
<feature type="domain" description="HTH luxR-type" evidence="3">
    <location>
        <begin position="862"/>
        <end position="919"/>
    </location>
</feature>
<gene>
    <name evidence="4" type="ORF">RNZ46_06670</name>
</gene>
<dbReference type="InterPro" id="IPR011110">
    <property type="entry name" value="Reg_prop"/>
</dbReference>
<keyword evidence="5" id="KW-1185">Reference proteome</keyword>
<organism evidence="4 5">
    <name type="scientific">Hwangdonia lutea</name>
    <dbReference type="NCBI Taxonomy" id="3075823"/>
    <lineage>
        <taxon>Bacteria</taxon>
        <taxon>Pseudomonadati</taxon>
        <taxon>Bacteroidota</taxon>
        <taxon>Flavobacteriia</taxon>
        <taxon>Flavobacteriales</taxon>
        <taxon>Flavobacteriaceae</taxon>
        <taxon>Hwangdonia</taxon>
    </lineage>
</organism>
<name>A0AA97EPY9_9FLAO</name>
<dbReference type="InterPro" id="IPR016032">
    <property type="entry name" value="Sig_transdc_resp-reg_C-effctor"/>
</dbReference>
<dbReference type="EMBL" id="CP136521">
    <property type="protein sequence ID" value="WOD44946.1"/>
    <property type="molecule type" value="Genomic_DNA"/>
</dbReference>
<dbReference type="Gene3D" id="2.60.40.10">
    <property type="entry name" value="Immunoglobulins"/>
    <property type="match status" value="1"/>
</dbReference>
<keyword evidence="1" id="KW-1133">Transmembrane helix</keyword>
<dbReference type="InterPro" id="IPR013783">
    <property type="entry name" value="Ig-like_fold"/>
</dbReference>
<dbReference type="InterPro" id="IPR015943">
    <property type="entry name" value="WD40/YVTN_repeat-like_dom_sf"/>
</dbReference>
<keyword evidence="2" id="KW-0732">Signal</keyword>
<dbReference type="AlphaFoldDB" id="A0AA97EPY9"/>
<dbReference type="Gene3D" id="1.10.10.10">
    <property type="entry name" value="Winged helix-like DNA-binding domain superfamily/Winged helix DNA-binding domain"/>
    <property type="match status" value="1"/>
</dbReference>
<keyword evidence="1" id="KW-0812">Transmembrane</keyword>
<protein>
    <submittedName>
        <fullName evidence="4">Triple tyrosine motif-containing protein</fullName>
    </submittedName>
</protein>